<protein>
    <recommendedName>
        <fullName evidence="4">Calx-beta domain-containing protein</fullName>
    </recommendedName>
</protein>
<evidence type="ECO:0000256" key="1">
    <source>
        <dbReference type="SAM" id="SignalP"/>
    </source>
</evidence>
<keyword evidence="3" id="KW-1185">Reference proteome</keyword>
<name>A0A1I3RMZ2_9FLAO</name>
<evidence type="ECO:0000313" key="3">
    <source>
        <dbReference type="Proteomes" id="UP000199559"/>
    </source>
</evidence>
<sequence length="274" mass="28812">MKNLKNILYLFMVAAVVTSCNRDVADINFNNIPNTLYFASDSGTLLVEDGASNMFNVPVSATAVATADTPYTMSIDASSTAVEGVDFEITTTNTVLPTGDIVTSYSIVADFDNAATEGKTVVFNLTSDASQVADSDQYTLSLIKLCPINAPFTGTYTLSTVSNGIFDSPTFGDGVYEVTVGATPTDRVFTSQVYPGLGSFGDVEFKFSLICGNVVVPTLQETGVGCGGSTTLGPAATFGQFDGDDDTVIQVIYIDDEASQCVDAVTAEFTLTKM</sequence>
<keyword evidence="1" id="KW-0732">Signal</keyword>
<reference evidence="3" key="1">
    <citation type="submission" date="2016-10" db="EMBL/GenBank/DDBJ databases">
        <authorList>
            <person name="Varghese N."/>
            <person name="Submissions S."/>
        </authorList>
    </citation>
    <scope>NUCLEOTIDE SEQUENCE [LARGE SCALE GENOMIC DNA]</scope>
    <source>
        <strain evidence="3">DSM 28881</strain>
    </source>
</reference>
<evidence type="ECO:0008006" key="4">
    <source>
        <dbReference type="Google" id="ProtNLM"/>
    </source>
</evidence>
<organism evidence="2 3">
    <name type="scientific">Olleya namhaensis</name>
    <dbReference type="NCBI Taxonomy" id="1144750"/>
    <lineage>
        <taxon>Bacteria</taxon>
        <taxon>Pseudomonadati</taxon>
        <taxon>Bacteroidota</taxon>
        <taxon>Flavobacteriia</taxon>
        <taxon>Flavobacteriales</taxon>
        <taxon>Flavobacteriaceae</taxon>
    </lineage>
</organism>
<gene>
    <name evidence="2" type="ORF">SAMN05443431_10873</name>
</gene>
<dbReference type="STRING" id="1144750.SAMN05443431_10873"/>
<proteinExistence type="predicted"/>
<feature type="signal peptide" evidence="1">
    <location>
        <begin position="1"/>
        <end position="25"/>
    </location>
</feature>
<evidence type="ECO:0000313" key="2">
    <source>
        <dbReference type="EMBL" id="SFJ47934.1"/>
    </source>
</evidence>
<dbReference type="Proteomes" id="UP000199559">
    <property type="component" value="Unassembled WGS sequence"/>
</dbReference>
<feature type="chain" id="PRO_5011521377" description="Calx-beta domain-containing protein" evidence="1">
    <location>
        <begin position="26"/>
        <end position="274"/>
    </location>
</feature>
<dbReference type="PROSITE" id="PS51257">
    <property type="entry name" value="PROKAR_LIPOPROTEIN"/>
    <property type="match status" value="1"/>
</dbReference>
<dbReference type="AlphaFoldDB" id="A0A1I3RMZ2"/>
<dbReference type="RefSeq" id="WP_090841305.1">
    <property type="nucleotide sequence ID" value="NZ_FORM01000008.1"/>
</dbReference>
<accession>A0A1I3RMZ2</accession>
<dbReference type="EMBL" id="FORM01000008">
    <property type="protein sequence ID" value="SFJ47934.1"/>
    <property type="molecule type" value="Genomic_DNA"/>
</dbReference>